<comment type="caution">
    <text evidence="2">The sequence shown here is derived from an EMBL/GenBank/DDBJ whole genome shotgun (WGS) entry which is preliminary data.</text>
</comment>
<proteinExistence type="predicted"/>
<dbReference type="RefSeq" id="WP_132124526.1">
    <property type="nucleotide sequence ID" value="NZ_SLWS01000012.1"/>
</dbReference>
<keyword evidence="3" id="KW-1185">Reference proteome</keyword>
<dbReference type="Proteomes" id="UP000295680">
    <property type="component" value="Unassembled WGS sequence"/>
</dbReference>
<feature type="region of interest" description="Disordered" evidence="1">
    <location>
        <begin position="1"/>
        <end position="20"/>
    </location>
</feature>
<sequence>MDIEPGGVSTAGEDLYQTANTANDHTKSLFTSSDTAAGDNPGWASAGALTGVKSAWQEQFGKLIQQTVAAADALKDSAGQIAGSDQEAKYRLTLAMHDLTGK</sequence>
<evidence type="ECO:0000256" key="1">
    <source>
        <dbReference type="SAM" id="MobiDB-lite"/>
    </source>
</evidence>
<protein>
    <recommendedName>
        <fullName evidence="4">Excreted virulence factor EspC (Type VII ESX diderm)</fullName>
    </recommendedName>
</protein>
<dbReference type="AlphaFoldDB" id="A0A4R2J4E2"/>
<name>A0A4R2J4E2_9PSEU</name>
<organism evidence="2 3">
    <name type="scientific">Actinocrispum wychmicini</name>
    <dbReference type="NCBI Taxonomy" id="1213861"/>
    <lineage>
        <taxon>Bacteria</taxon>
        <taxon>Bacillati</taxon>
        <taxon>Actinomycetota</taxon>
        <taxon>Actinomycetes</taxon>
        <taxon>Pseudonocardiales</taxon>
        <taxon>Pseudonocardiaceae</taxon>
        <taxon>Actinocrispum</taxon>
    </lineage>
</organism>
<evidence type="ECO:0008006" key="4">
    <source>
        <dbReference type="Google" id="ProtNLM"/>
    </source>
</evidence>
<evidence type="ECO:0000313" key="2">
    <source>
        <dbReference type="EMBL" id="TCO52627.1"/>
    </source>
</evidence>
<accession>A0A4R2J4E2</accession>
<evidence type="ECO:0000313" key="3">
    <source>
        <dbReference type="Proteomes" id="UP000295680"/>
    </source>
</evidence>
<reference evidence="2 3" key="1">
    <citation type="submission" date="2019-03" db="EMBL/GenBank/DDBJ databases">
        <title>Genomic Encyclopedia of Type Strains, Phase IV (KMG-IV): sequencing the most valuable type-strain genomes for metagenomic binning, comparative biology and taxonomic classification.</title>
        <authorList>
            <person name="Goeker M."/>
        </authorList>
    </citation>
    <scope>NUCLEOTIDE SEQUENCE [LARGE SCALE GENOMIC DNA]</scope>
    <source>
        <strain evidence="2 3">DSM 45934</strain>
    </source>
</reference>
<dbReference type="EMBL" id="SLWS01000012">
    <property type="protein sequence ID" value="TCO52627.1"/>
    <property type="molecule type" value="Genomic_DNA"/>
</dbReference>
<gene>
    <name evidence="2" type="ORF">EV192_112359</name>
</gene>